<organism evidence="2 3">
    <name type="scientific">Canna indica</name>
    <name type="common">Indian-shot</name>
    <dbReference type="NCBI Taxonomy" id="4628"/>
    <lineage>
        <taxon>Eukaryota</taxon>
        <taxon>Viridiplantae</taxon>
        <taxon>Streptophyta</taxon>
        <taxon>Embryophyta</taxon>
        <taxon>Tracheophyta</taxon>
        <taxon>Spermatophyta</taxon>
        <taxon>Magnoliopsida</taxon>
        <taxon>Liliopsida</taxon>
        <taxon>Zingiberales</taxon>
        <taxon>Cannaceae</taxon>
        <taxon>Canna</taxon>
    </lineage>
</organism>
<evidence type="ECO:0000313" key="3">
    <source>
        <dbReference type="Proteomes" id="UP001327560"/>
    </source>
</evidence>
<gene>
    <name evidence="2" type="ORF">Cni_G15098</name>
</gene>
<feature type="region of interest" description="Disordered" evidence="1">
    <location>
        <begin position="1"/>
        <end position="33"/>
    </location>
</feature>
<dbReference type="AlphaFoldDB" id="A0AAQ3QB91"/>
<name>A0AAQ3QB91_9LILI</name>
<reference evidence="2 3" key="1">
    <citation type="submission" date="2023-10" db="EMBL/GenBank/DDBJ databases">
        <title>Chromosome-scale genome assembly provides insights into flower coloration mechanisms of Canna indica.</title>
        <authorList>
            <person name="Li C."/>
        </authorList>
    </citation>
    <scope>NUCLEOTIDE SEQUENCE [LARGE SCALE GENOMIC DNA]</scope>
    <source>
        <tissue evidence="2">Flower</tissue>
    </source>
</reference>
<evidence type="ECO:0000313" key="2">
    <source>
        <dbReference type="EMBL" id="WOL06366.1"/>
    </source>
</evidence>
<dbReference type="EMBL" id="CP136893">
    <property type="protein sequence ID" value="WOL06366.1"/>
    <property type="molecule type" value="Genomic_DNA"/>
</dbReference>
<evidence type="ECO:0000256" key="1">
    <source>
        <dbReference type="SAM" id="MobiDB-lite"/>
    </source>
</evidence>
<protein>
    <submittedName>
        <fullName evidence="2">Uncharacterized protein</fullName>
    </submittedName>
</protein>
<dbReference type="Proteomes" id="UP001327560">
    <property type="component" value="Chromosome 4"/>
</dbReference>
<accession>A0AAQ3QB91</accession>
<sequence length="67" mass="7240">MVPKASATLPSPECPTEGVWRSSANPRGDNRFPSAPSAILSGPVLLQWAGLPWLRLVSLPSPERRPH</sequence>
<proteinExistence type="predicted"/>
<keyword evidence="3" id="KW-1185">Reference proteome</keyword>